<dbReference type="InterPro" id="IPR041657">
    <property type="entry name" value="HTH_17"/>
</dbReference>
<feature type="region of interest" description="Disordered" evidence="1">
    <location>
        <begin position="1"/>
        <end position="20"/>
    </location>
</feature>
<evidence type="ECO:0000313" key="4">
    <source>
        <dbReference type="Proteomes" id="UP001168528"/>
    </source>
</evidence>
<evidence type="ECO:0000313" key="3">
    <source>
        <dbReference type="EMBL" id="MDO1446284.1"/>
    </source>
</evidence>
<accession>A0ABT8R2X5</accession>
<keyword evidence="4" id="KW-1185">Reference proteome</keyword>
<dbReference type="Proteomes" id="UP001168528">
    <property type="component" value="Unassembled WGS sequence"/>
</dbReference>
<proteinExistence type="predicted"/>
<gene>
    <name evidence="3" type="ORF">Q0590_08475</name>
</gene>
<reference evidence="3" key="1">
    <citation type="submission" date="2023-07" db="EMBL/GenBank/DDBJ databases">
        <title>The genome sequence of Rhodocytophaga aerolata KACC 12507.</title>
        <authorList>
            <person name="Zhang X."/>
        </authorList>
    </citation>
    <scope>NUCLEOTIDE SEQUENCE</scope>
    <source>
        <strain evidence="3">KACC 12507</strain>
    </source>
</reference>
<name>A0ABT8R2X5_9BACT</name>
<evidence type="ECO:0000256" key="1">
    <source>
        <dbReference type="SAM" id="MobiDB-lite"/>
    </source>
</evidence>
<feature type="domain" description="Helix-turn-helix" evidence="2">
    <location>
        <begin position="20"/>
        <end position="67"/>
    </location>
</feature>
<dbReference type="Pfam" id="PF12728">
    <property type="entry name" value="HTH_17"/>
    <property type="match status" value="1"/>
</dbReference>
<evidence type="ECO:0000259" key="2">
    <source>
        <dbReference type="Pfam" id="PF12728"/>
    </source>
</evidence>
<dbReference type="EMBL" id="JAUKPO010000003">
    <property type="protein sequence ID" value="MDO1446284.1"/>
    <property type="molecule type" value="Genomic_DNA"/>
</dbReference>
<comment type="caution">
    <text evidence="3">The sequence shown here is derived from an EMBL/GenBank/DDBJ whole genome shotgun (WGS) entry which is preliminary data.</text>
</comment>
<organism evidence="3 4">
    <name type="scientific">Rhodocytophaga aerolata</name>
    <dbReference type="NCBI Taxonomy" id="455078"/>
    <lineage>
        <taxon>Bacteria</taxon>
        <taxon>Pseudomonadati</taxon>
        <taxon>Bacteroidota</taxon>
        <taxon>Cytophagia</taxon>
        <taxon>Cytophagales</taxon>
        <taxon>Rhodocytophagaceae</taxon>
        <taxon>Rhodocytophaga</taxon>
    </lineage>
</organism>
<sequence length="68" mass="7810">MTQIKQVPTPLASSQPNDEVYTTEDAARILKCGKQSLLRKFRSGEIPAKKKRKRWYTTHSNLLSYVNS</sequence>
<protein>
    <submittedName>
        <fullName evidence="3">Helix-turn-helix domain-containing protein</fullName>
    </submittedName>
</protein>
<dbReference type="RefSeq" id="WP_302037080.1">
    <property type="nucleotide sequence ID" value="NZ_JAUKPO010000003.1"/>
</dbReference>
<feature type="compositionally biased region" description="Polar residues" evidence="1">
    <location>
        <begin position="1"/>
        <end position="17"/>
    </location>
</feature>